<keyword evidence="6" id="KW-1185">Reference proteome</keyword>
<proteinExistence type="predicted"/>
<feature type="region of interest" description="Disordered" evidence="2">
    <location>
        <begin position="113"/>
        <end position="138"/>
    </location>
</feature>
<evidence type="ECO:0000256" key="2">
    <source>
        <dbReference type="SAM" id="MobiDB-lite"/>
    </source>
</evidence>
<feature type="transmembrane region" description="Helical" evidence="3">
    <location>
        <begin position="6"/>
        <end position="28"/>
    </location>
</feature>
<keyword evidence="3" id="KW-1133">Transmembrane helix</keyword>
<reference evidence="4" key="1">
    <citation type="submission" date="2022-10" db="EMBL/GenBank/DDBJ databases">
        <authorList>
            <person name="Chen Y."/>
            <person name="Dougan E. K."/>
            <person name="Chan C."/>
            <person name="Rhodes N."/>
            <person name="Thang M."/>
        </authorList>
    </citation>
    <scope>NUCLEOTIDE SEQUENCE</scope>
</reference>
<sequence>MAEIWIAVPIFNAAVLWTVLPLGGYYWLVQARYPEIAQQSKTGGEKRILKEQMPHQATAAASGLHQDALKHALCPAWLQHHGWSSADFLIETDHCTEVWGMLSSAKRQLALQTADGQTTAPVVPQPEHPQPESGTGPIDQAAKLLSEILEFAEFVNNELQQLAASLRRATEDFAVQRHQLRQLQRRKEQQKALFRRASAASAACAAAVLAAIEEAQQLLKELLEMREMEQLLRLKERQELELMRLAKASLEGLC</sequence>
<dbReference type="EMBL" id="CAMXCT010001602">
    <property type="protein sequence ID" value="CAI3991551.1"/>
    <property type="molecule type" value="Genomic_DNA"/>
</dbReference>
<evidence type="ECO:0000313" key="6">
    <source>
        <dbReference type="Proteomes" id="UP001152797"/>
    </source>
</evidence>
<comment type="caution">
    <text evidence="4">The sequence shown here is derived from an EMBL/GenBank/DDBJ whole genome shotgun (WGS) entry which is preliminary data.</text>
</comment>
<dbReference type="EMBL" id="CAMXCT020001602">
    <property type="protein sequence ID" value="CAL1144926.1"/>
    <property type="molecule type" value="Genomic_DNA"/>
</dbReference>
<protein>
    <submittedName>
        <fullName evidence="4">Uncharacterized protein</fullName>
    </submittedName>
</protein>
<feature type="coiled-coil region" evidence="1">
    <location>
        <begin position="152"/>
        <end position="248"/>
    </location>
</feature>
<dbReference type="EMBL" id="CAMXCT030001602">
    <property type="protein sequence ID" value="CAL4778863.1"/>
    <property type="molecule type" value="Genomic_DNA"/>
</dbReference>
<gene>
    <name evidence="4" type="ORF">C1SCF055_LOCUS18450</name>
</gene>
<accession>A0A9P1FXA2</accession>
<organism evidence="4">
    <name type="scientific">Cladocopium goreaui</name>
    <dbReference type="NCBI Taxonomy" id="2562237"/>
    <lineage>
        <taxon>Eukaryota</taxon>
        <taxon>Sar</taxon>
        <taxon>Alveolata</taxon>
        <taxon>Dinophyceae</taxon>
        <taxon>Suessiales</taxon>
        <taxon>Symbiodiniaceae</taxon>
        <taxon>Cladocopium</taxon>
    </lineage>
</organism>
<evidence type="ECO:0000256" key="3">
    <source>
        <dbReference type="SAM" id="Phobius"/>
    </source>
</evidence>
<reference evidence="5" key="2">
    <citation type="submission" date="2024-04" db="EMBL/GenBank/DDBJ databases">
        <authorList>
            <person name="Chen Y."/>
            <person name="Shah S."/>
            <person name="Dougan E. K."/>
            <person name="Thang M."/>
            <person name="Chan C."/>
        </authorList>
    </citation>
    <scope>NUCLEOTIDE SEQUENCE [LARGE SCALE GENOMIC DNA]</scope>
</reference>
<evidence type="ECO:0000256" key="1">
    <source>
        <dbReference type="SAM" id="Coils"/>
    </source>
</evidence>
<evidence type="ECO:0000313" key="5">
    <source>
        <dbReference type="EMBL" id="CAL1144926.1"/>
    </source>
</evidence>
<dbReference type="Proteomes" id="UP001152797">
    <property type="component" value="Unassembled WGS sequence"/>
</dbReference>
<evidence type="ECO:0000313" key="4">
    <source>
        <dbReference type="EMBL" id="CAI3991551.1"/>
    </source>
</evidence>
<dbReference type="AlphaFoldDB" id="A0A9P1FXA2"/>
<keyword evidence="1" id="KW-0175">Coiled coil</keyword>
<name>A0A9P1FXA2_9DINO</name>
<keyword evidence="3" id="KW-0812">Transmembrane</keyword>
<keyword evidence="3" id="KW-0472">Membrane</keyword>